<dbReference type="SMART" id="SM00343">
    <property type="entry name" value="ZnF_C2HC"/>
    <property type="match status" value="2"/>
</dbReference>
<evidence type="ECO:0000313" key="2">
    <source>
        <dbReference type="EMBL" id="CAD1821520.1"/>
    </source>
</evidence>
<reference evidence="2" key="1">
    <citation type="submission" date="2020-07" db="EMBL/GenBank/DDBJ databases">
        <authorList>
            <person name="Lin J."/>
        </authorList>
    </citation>
    <scope>NUCLEOTIDE SEQUENCE</scope>
</reference>
<sequence>MERGSSSRNINKRKKIVKRVRWADEVGGDLIAIKGDHKSGDSILPGCEINQNQVRDGGVIVATRRGKGLDASIRSEPLGPVRTEEHIINSIRPVPCSYKEVLLRGPRSRSCAANLKPHFPKAPLKLESAASWRLAGRCFRCLASGHKVADCRDPVRCLRYQKSGHRAHFCKEEERKTWGRMNRVYRQQERTPRVYIPYTEEYLRRRELRRNAVLADVIPPANLGTDPLQTIAFAMARRFGGYTEDFAVARYRDRGYVIFLPEWVSAEVLARREVLTLNGFWIRCYTWGSIGMLALIEFPTQHGSALSISCSNIGRSHEWPLWCAGSGDS</sequence>
<dbReference type="Gene3D" id="4.10.60.10">
    <property type="entry name" value="Zinc finger, CCHC-type"/>
    <property type="match status" value="1"/>
</dbReference>
<evidence type="ECO:0000259" key="1">
    <source>
        <dbReference type="SMART" id="SM00343"/>
    </source>
</evidence>
<dbReference type="SUPFAM" id="SSF57756">
    <property type="entry name" value="Retrovirus zinc finger-like domains"/>
    <property type="match status" value="1"/>
</dbReference>
<feature type="domain" description="CCHC-type" evidence="1">
    <location>
        <begin position="156"/>
        <end position="172"/>
    </location>
</feature>
<dbReference type="InterPro" id="IPR036875">
    <property type="entry name" value="Znf_CCHC_sf"/>
</dbReference>
<organism evidence="2">
    <name type="scientific">Ananas comosus var. bracteatus</name>
    <name type="common">red pineapple</name>
    <dbReference type="NCBI Taxonomy" id="296719"/>
    <lineage>
        <taxon>Eukaryota</taxon>
        <taxon>Viridiplantae</taxon>
        <taxon>Streptophyta</taxon>
        <taxon>Embryophyta</taxon>
        <taxon>Tracheophyta</taxon>
        <taxon>Spermatophyta</taxon>
        <taxon>Magnoliopsida</taxon>
        <taxon>Liliopsida</taxon>
        <taxon>Poales</taxon>
        <taxon>Bromeliaceae</taxon>
        <taxon>Bromelioideae</taxon>
        <taxon>Ananas</taxon>
    </lineage>
</organism>
<name>A0A6V7NSE1_ANACO</name>
<accession>A0A6V7NSE1</accession>
<dbReference type="EMBL" id="LR862141">
    <property type="protein sequence ID" value="CAD1821520.1"/>
    <property type="molecule type" value="Genomic_DNA"/>
</dbReference>
<dbReference type="GO" id="GO:0003676">
    <property type="term" value="F:nucleic acid binding"/>
    <property type="evidence" value="ECO:0007669"/>
    <property type="project" value="InterPro"/>
</dbReference>
<dbReference type="AlphaFoldDB" id="A0A6V7NSE1"/>
<gene>
    <name evidence="2" type="ORF">CB5_LOCUS4731</name>
</gene>
<proteinExistence type="predicted"/>
<dbReference type="GO" id="GO:0008270">
    <property type="term" value="F:zinc ion binding"/>
    <property type="evidence" value="ECO:0007669"/>
    <property type="project" value="InterPro"/>
</dbReference>
<protein>
    <recommendedName>
        <fullName evidence="1">CCHC-type domain-containing protein</fullName>
    </recommendedName>
</protein>
<dbReference type="InterPro" id="IPR001878">
    <property type="entry name" value="Znf_CCHC"/>
</dbReference>
<feature type="domain" description="CCHC-type" evidence="1">
    <location>
        <begin position="137"/>
        <end position="153"/>
    </location>
</feature>